<accession>A0ABP1E1L8</accession>
<keyword evidence="2" id="KW-1185">Reference proteome</keyword>
<sequence>MKVEQALKHIEADSASIALRNTLCGISTPSSRAILRFRKVVKQGLKHSRIHERLHEIDTIFQDQYSFIPRDCYQDLLGFQMIGLYADNVRQRAVELLLLSMQQGRPLLYFVETLLELPTVQTQLFLRQLFVFQQAGWSSISAVPDVGQEKAAVCQTQPNDKVNSITSSYREIVREILKHRPFVLHGIFDVPQFIFLQTADSLNITDNKSENASPHNIPSLSPLFDYLGAESRNGRLDGWKLPVAARDILDFIATASPEAQLSIARYILSALRHCLSPEADAKKDPSFLSSRSSMEKVSTLDSKDMDVKAESFPSFIHPRVGPSRTATMSTDSTDSSFHPSLPFLWFAVHLGLRSEDAFDTFISGDILDLMKQLWSPGLPDYAEAHVLNGSLTRSAVRDDLRLVCCFMLGVISAVDSSLSLPQRLHDEEQEWFYDVFYTFVSRYEFINALIASVHPHRSSADLQAFYSLLLADLGGDVKIGPEDWRWDIFLTELYERREVHVANALIQLSDAELKQKVLRQAVEAAQFSNIVTRSRHRKSSGLMWLVNELVHQEAGLLSQTLDINTIVFIFMPMKGSVPTDEYDLPLFFQEFQDPRKQAAQFIGYDGHELPRNVRYFLNYLRVAPPEQLLSVSTSIVESLKALPNSVLPPSYSRLGEREMEEEALRHKEKSAVMCLQLLEFTAFLALLVPEAIRLILQADLVDVTLQLCATSAAFFPSVQLEGYTGTSVMACDLISAQCLWLLGVLASLDMDDTVRRIQESEYSAYSVGSSFECALAAQFSMKEPSINVRSSIVKLLAQIYEAEPGPPGPLYPLLDDSNSKQELIQSRTQWQDMLSVFGMEDAALEWKMGAATEVLKFCAFTPRQSWNTVFTRGLVTYPSLHRVIQFIIREYLGCESETTVTIWDEVQLALNQMRKKSQQYGFHRVHPIDRFILLVHHIGNQLQWFTTWHSRLPELGILELCKHLVQGEYDFEDVAAEVSLQEASSRRELRDIRQRRLDWFKGKLDPVQCRQPNIRPVGDTGSLFPAIEQGSFIGQSAQKSSHAKARPILVLHSSEG</sequence>
<proteinExistence type="predicted"/>
<dbReference type="Proteomes" id="UP001497453">
    <property type="component" value="Chromosome 7"/>
</dbReference>
<evidence type="ECO:0000313" key="1">
    <source>
        <dbReference type="EMBL" id="CAL1713845.1"/>
    </source>
</evidence>
<protein>
    <submittedName>
        <fullName evidence="1">Uncharacterized protein</fullName>
    </submittedName>
</protein>
<gene>
    <name evidence="1" type="ORF">GFSPODELE1_LOCUS9511</name>
</gene>
<name>A0ABP1E1L8_9APHY</name>
<reference evidence="2" key="1">
    <citation type="submission" date="2024-04" db="EMBL/GenBank/DDBJ databases">
        <authorList>
            <person name="Shaw F."/>
            <person name="Minotto A."/>
        </authorList>
    </citation>
    <scope>NUCLEOTIDE SEQUENCE [LARGE SCALE GENOMIC DNA]</scope>
</reference>
<evidence type="ECO:0000313" key="2">
    <source>
        <dbReference type="Proteomes" id="UP001497453"/>
    </source>
</evidence>
<organism evidence="1 2">
    <name type="scientific">Somion occarium</name>
    <dbReference type="NCBI Taxonomy" id="3059160"/>
    <lineage>
        <taxon>Eukaryota</taxon>
        <taxon>Fungi</taxon>
        <taxon>Dikarya</taxon>
        <taxon>Basidiomycota</taxon>
        <taxon>Agaricomycotina</taxon>
        <taxon>Agaricomycetes</taxon>
        <taxon>Polyporales</taxon>
        <taxon>Cerrenaceae</taxon>
        <taxon>Somion</taxon>
    </lineage>
</organism>
<dbReference type="EMBL" id="OZ037950">
    <property type="protein sequence ID" value="CAL1713845.1"/>
    <property type="molecule type" value="Genomic_DNA"/>
</dbReference>